<sequence length="89" mass="9442">MGCLTAVMLPHAEPAGILSIISVKGNRARGDGFLSWQISTHLWASDEEFLVVTLRRLKGPYGACLRARVCVGAVRGVFASVAKLSDEGG</sequence>
<reference evidence="2" key="1">
    <citation type="journal article" date="2008" name="PLoS Genet.">
        <title>Genomic islands in the pathogenic filamentous fungus Aspergillus fumigatus.</title>
        <authorList>
            <person name="Fedorova N.D."/>
            <person name="Khaldi N."/>
            <person name="Joardar V.S."/>
            <person name="Maiti R."/>
            <person name="Amedeo P."/>
            <person name="Anderson M.J."/>
            <person name="Crabtree J."/>
            <person name="Silva J.C."/>
            <person name="Badger J.H."/>
            <person name="Albarraq A."/>
            <person name="Angiuoli S."/>
            <person name="Bussey H."/>
            <person name="Bowyer P."/>
            <person name="Cotty P.J."/>
            <person name="Dyer P.S."/>
            <person name="Egan A."/>
            <person name="Galens K."/>
            <person name="Fraser-Liggett C.M."/>
            <person name="Haas B.J."/>
            <person name="Inman J.M."/>
            <person name="Kent R."/>
            <person name="Lemieux S."/>
            <person name="Malavazi I."/>
            <person name="Orvis J."/>
            <person name="Roemer T."/>
            <person name="Ronning C.M."/>
            <person name="Sundaram J.P."/>
            <person name="Sutton G."/>
            <person name="Turner G."/>
            <person name="Venter J.C."/>
            <person name="White O.R."/>
            <person name="Whitty B.R."/>
            <person name="Youngman P."/>
            <person name="Wolfe K.H."/>
            <person name="Goldman G.H."/>
            <person name="Wortman J.R."/>
            <person name="Jiang B."/>
            <person name="Denning D.W."/>
            <person name="Nierman W.C."/>
        </authorList>
    </citation>
    <scope>NUCLEOTIDE SEQUENCE [LARGE SCALE GENOMIC DNA]</scope>
    <source>
        <strain evidence="2">ATCC 1020 / DSM 3700 / CBS 544.65 / FGSC A1164 / JCM 1740 / NRRL 181 / WB 181</strain>
    </source>
</reference>
<evidence type="ECO:0000313" key="2">
    <source>
        <dbReference type="Proteomes" id="UP000006702"/>
    </source>
</evidence>
<dbReference type="GeneID" id="4588516"/>
<dbReference type="AlphaFoldDB" id="A1DBR8"/>
<accession>A1DBR8</accession>
<keyword evidence="2" id="KW-1185">Reference proteome</keyword>
<organism evidence="1 2">
    <name type="scientific">Neosartorya fischeri (strain ATCC 1020 / DSM 3700 / CBS 544.65 / FGSC A1164 / JCM 1740 / NRRL 181 / WB 181)</name>
    <name type="common">Aspergillus fischerianus</name>
    <dbReference type="NCBI Taxonomy" id="331117"/>
    <lineage>
        <taxon>Eukaryota</taxon>
        <taxon>Fungi</taxon>
        <taxon>Dikarya</taxon>
        <taxon>Ascomycota</taxon>
        <taxon>Pezizomycotina</taxon>
        <taxon>Eurotiomycetes</taxon>
        <taxon>Eurotiomycetidae</taxon>
        <taxon>Eurotiales</taxon>
        <taxon>Aspergillaceae</taxon>
        <taxon>Aspergillus</taxon>
        <taxon>Aspergillus subgen. Fumigati</taxon>
    </lineage>
</organism>
<dbReference type="HOGENOM" id="CLU_2455276_0_0_1"/>
<dbReference type="eggNOG" id="ENOG502RX79">
    <property type="taxonomic scope" value="Eukaryota"/>
</dbReference>
<dbReference type="VEuPathDB" id="FungiDB:NFIA_099430"/>
<dbReference type="OrthoDB" id="190201at2759"/>
<dbReference type="STRING" id="331117.A1DBR8"/>
<protein>
    <submittedName>
        <fullName evidence="1">Uncharacterized protein</fullName>
    </submittedName>
</protein>
<gene>
    <name evidence="1" type="ORF">NFIA_099430</name>
</gene>
<dbReference type="Proteomes" id="UP000006702">
    <property type="component" value="Unassembled WGS sequence"/>
</dbReference>
<dbReference type="EMBL" id="DS027694">
    <property type="protein sequence ID" value="EAW20308.1"/>
    <property type="molecule type" value="Genomic_DNA"/>
</dbReference>
<evidence type="ECO:0000313" key="1">
    <source>
        <dbReference type="EMBL" id="EAW20308.1"/>
    </source>
</evidence>
<name>A1DBR8_NEOFI</name>
<proteinExistence type="predicted"/>
<dbReference type="KEGG" id="nfi:NFIA_099430"/>
<dbReference type="RefSeq" id="XP_001262205.1">
    <property type="nucleotide sequence ID" value="XM_001262204.1"/>
</dbReference>